<feature type="compositionally biased region" description="Low complexity" evidence="1">
    <location>
        <begin position="80"/>
        <end position="94"/>
    </location>
</feature>
<dbReference type="EMBL" id="JAANNT010000001">
    <property type="protein sequence ID" value="NUV27207.1"/>
    <property type="molecule type" value="Genomic_DNA"/>
</dbReference>
<keyword evidence="3" id="KW-1185">Reference proteome</keyword>
<evidence type="ECO:0000313" key="3">
    <source>
        <dbReference type="Proteomes" id="UP000540128"/>
    </source>
</evidence>
<feature type="region of interest" description="Disordered" evidence="1">
    <location>
        <begin position="32"/>
        <end position="104"/>
    </location>
</feature>
<dbReference type="Proteomes" id="UP000540128">
    <property type="component" value="Unassembled WGS sequence"/>
</dbReference>
<proteinExistence type="predicted"/>
<evidence type="ECO:0000256" key="1">
    <source>
        <dbReference type="SAM" id="MobiDB-lite"/>
    </source>
</evidence>
<protein>
    <submittedName>
        <fullName evidence="2">Uncharacterized protein</fullName>
    </submittedName>
</protein>
<name>A0A7Y6F0D6_9ACTN</name>
<organism evidence="2 3">
    <name type="scientific">Streptomyces odorifer</name>
    <dbReference type="NCBI Taxonomy" id="53450"/>
    <lineage>
        <taxon>Bacteria</taxon>
        <taxon>Bacillati</taxon>
        <taxon>Actinomycetota</taxon>
        <taxon>Actinomycetes</taxon>
        <taxon>Kitasatosporales</taxon>
        <taxon>Streptomycetaceae</taxon>
        <taxon>Streptomyces</taxon>
        <taxon>Streptomyces albidoflavus group</taxon>
    </lineage>
</organism>
<reference evidence="2 3" key="1">
    <citation type="submission" date="2020-03" db="EMBL/GenBank/DDBJ databases">
        <title>Complete genome sequence of sixteen Streptomyces strains facilitates identification of candidate genes involved in plant growth-promotion in grain legumes and cereals.</title>
        <authorList>
            <person name="Gopalakrishnan S."/>
            <person name="Thakur V."/>
            <person name="Saxena R."/>
            <person name="Vadlamudi S."/>
            <person name="Purohit S."/>
            <person name="Kumar V."/>
            <person name="Rathore A."/>
            <person name="Chitikineni A."/>
            <person name="Varshney R.K."/>
        </authorList>
    </citation>
    <scope>NUCLEOTIDE SEQUENCE [LARGE SCALE GENOMIC DNA]</scope>
    <source>
        <strain evidence="2 3">KAI-180</strain>
    </source>
</reference>
<evidence type="ECO:0000313" key="2">
    <source>
        <dbReference type="EMBL" id="NUV27207.1"/>
    </source>
</evidence>
<sequence length="104" mass="10851">MTLDHGGIDCFTWADGADALARELIRLGYAEVAGPPPGLQRDFAQDGLESSSTLIDRDHSLTEGARSAGRATRRPSSRPVALGSGVTSAGSTSSRLRTRSPGPE</sequence>
<gene>
    <name evidence="2" type="ORF">G6W59_02400</name>
</gene>
<dbReference type="AlphaFoldDB" id="A0A7Y6F0D6"/>
<accession>A0A7Y6F0D6</accession>
<dbReference type="RefSeq" id="WP_052231075.1">
    <property type="nucleotide sequence ID" value="NZ_JAANNT010000001.1"/>
</dbReference>
<comment type="caution">
    <text evidence="2">The sequence shown here is derived from an EMBL/GenBank/DDBJ whole genome shotgun (WGS) entry which is preliminary data.</text>
</comment>